<protein>
    <submittedName>
        <fullName evidence="1">Uncharacterized protein</fullName>
    </submittedName>
</protein>
<evidence type="ECO:0000313" key="1">
    <source>
        <dbReference type="EMBL" id="MBX52870.1"/>
    </source>
</evidence>
<reference evidence="1" key="1">
    <citation type="submission" date="2018-02" db="EMBL/GenBank/DDBJ databases">
        <title>Rhizophora mucronata_Transcriptome.</title>
        <authorList>
            <person name="Meera S.P."/>
            <person name="Sreeshan A."/>
            <person name="Augustine A."/>
        </authorList>
    </citation>
    <scope>NUCLEOTIDE SEQUENCE</scope>
    <source>
        <tissue evidence="1">Leaf</tissue>
    </source>
</reference>
<dbReference type="EMBL" id="GGEC01072386">
    <property type="protein sequence ID" value="MBX52870.1"/>
    <property type="molecule type" value="Transcribed_RNA"/>
</dbReference>
<proteinExistence type="predicted"/>
<dbReference type="AlphaFoldDB" id="A0A2P2PDR3"/>
<name>A0A2P2PDR3_RHIMU</name>
<organism evidence="1">
    <name type="scientific">Rhizophora mucronata</name>
    <name type="common">Asiatic mangrove</name>
    <dbReference type="NCBI Taxonomy" id="61149"/>
    <lineage>
        <taxon>Eukaryota</taxon>
        <taxon>Viridiplantae</taxon>
        <taxon>Streptophyta</taxon>
        <taxon>Embryophyta</taxon>
        <taxon>Tracheophyta</taxon>
        <taxon>Spermatophyta</taxon>
        <taxon>Magnoliopsida</taxon>
        <taxon>eudicotyledons</taxon>
        <taxon>Gunneridae</taxon>
        <taxon>Pentapetalae</taxon>
        <taxon>rosids</taxon>
        <taxon>fabids</taxon>
        <taxon>Malpighiales</taxon>
        <taxon>Rhizophoraceae</taxon>
        <taxon>Rhizophora</taxon>
    </lineage>
</organism>
<accession>A0A2P2PDR3</accession>
<sequence length="53" mass="6024">MTLFYSILVHLDTLSWSSHNKSDSPDDCFSVSFLSIQLAVLYKLATSAFCWFS</sequence>